<dbReference type="Pfam" id="PF04205">
    <property type="entry name" value="FMN_bind"/>
    <property type="match status" value="1"/>
</dbReference>
<dbReference type="GO" id="GO:0010181">
    <property type="term" value="F:FMN binding"/>
    <property type="evidence" value="ECO:0007669"/>
    <property type="project" value="InterPro"/>
</dbReference>
<organism evidence="7 8">
    <name type="scientific">bacterium (Candidatus Blackallbacteria) CG17_big_fil_post_rev_8_21_14_2_50_48_46</name>
    <dbReference type="NCBI Taxonomy" id="2014261"/>
    <lineage>
        <taxon>Bacteria</taxon>
        <taxon>Candidatus Blackallbacteria</taxon>
    </lineage>
</organism>
<evidence type="ECO:0000256" key="3">
    <source>
        <dbReference type="ARBA" id="ARBA00022630"/>
    </source>
</evidence>
<proteinExistence type="predicted"/>
<feature type="domain" description="FMN-binding" evidence="6">
    <location>
        <begin position="127"/>
        <end position="208"/>
    </location>
</feature>
<evidence type="ECO:0000256" key="4">
    <source>
        <dbReference type="ARBA" id="ARBA00022643"/>
    </source>
</evidence>
<dbReference type="Proteomes" id="UP000231019">
    <property type="component" value="Unassembled WGS sequence"/>
</dbReference>
<evidence type="ECO:0000259" key="6">
    <source>
        <dbReference type="SMART" id="SM00900"/>
    </source>
</evidence>
<dbReference type="InterPro" id="IPR007329">
    <property type="entry name" value="FMN-bd"/>
</dbReference>
<dbReference type="GO" id="GO:0005886">
    <property type="term" value="C:plasma membrane"/>
    <property type="evidence" value="ECO:0007669"/>
    <property type="project" value="InterPro"/>
</dbReference>
<keyword evidence="2" id="KW-0597">Phosphoprotein</keyword>
<keyword evidence="5" id="KW-0249">Electron transport</keyword>
<sequence length="214" mass="24320">MLCYRKNKLGSLRLRFQTACFEDKTMRLLFTHLLLLTLFLANSPVLNASAAEKPEFYEQVYLNEEAALKLIFGDLKSEKHLLTLNAEQKKQIQKQLRRKIPETSLPIWYGLQNGKVERYALILDEDGKHFPITFIVGLSPQASVTQVAVMVYRERRGDGIKRNRFLSQFVGKSGKDPIEVNTDIIHLTGATISSWSIAAGVRKAIALLEMLVLK</sequence>
<keyword evidence="3" id="KW-0285">Flavoprotein</keyword>
<keyword evidence="4" id="KW-0288">FMN</keyword>
<gene>
    <name evidence="7" type="ORF">COW36_14105</name>
</gene>
<dbReference type="GO" id="GO:0009055">
    <property type="term" value="F:electron transfer activity"/>
    <property type="evidence" value="ECO:0007669"/>
    <property type="project" value="InterPro"/>
</dbReference>
<name>A0A2M7G354_9BACT</name>
<reference evidence="7 8" key="1">
    <citation type="submission" date="2017-09" db="EMBL/GenBank/DDBJ databases">
        <title>Depth-based differentiation of microbial function through sediment-hosted aquifers and enrichment of novel symbionts in the deep terrestrial subsurface.</title>
        <authorList>
            <person name="Probst A.J."/>
            <person name="Ladd B."/>
            <person name="Jarett J.K."/>
            <person name="Geller-Mcgrath D.E."/>
            <person name="Sieber C.M."/>
            <person name="Emerson J.B."/>
            <person name="Anantharaman K."/>
            <person name="Thomas B.C."/>
            <person name="Malmstrom R."/>
            <person name="Stieglmeier M."/>
            <person name="Klingl A."/>
            <person name="Woyke T."/>
            <person name="Ryan C.M."/>
            <person name="Banfield J.F."/>
        </authorList>
    </citation>
    <scope>NUCLEOTIDE SEQUENCE [LARGE SCALE GENOMIC DNA]</scope>
    <source>
        <strain evidence="7">CG17_big_fil_post_rev_8_21_14_2_50_48_46</strain>
    </source>
</reference>
<accession>A0A2M7G354</accession>
<dbReference type="GO" id="GO:0022900">
    <property type="term" value="P:electron transport chain"/>
    <property type="evidence" value="ECO:0007669"/>
    <property type="project" value="InterPro"/>
</dbReference>
<comment type="caution">
    <text evidence="7">The sequence shown here is derived from an EMBL/GenBank/DDBJ whole genome shotgun (WGS) entry which is preliminary data.</text>
</comment>
<dbReference type="PANTHER" id="PTHR36118">
    <property type="entry name" value="ION-TRANSLOCATING OXIDOREDUCTASE COMPLEX SUBUNIT G"/>
    <property type="match status" value="1"/>
</dbReference>
<dbReference type="AlphaFoldDB" id="A0A2M7G354"/>
<dbReference type="EMBL" id="PFFQ01000039">
    <property type="protein sequence ID" value="PIW16254.1"/>
    <property type="molecule type" value="Genomic_DNA"/>
</dbReference>
<dbReference type="SMART" id="SM00900">
    <property type="entry name" value="FMN_bind"/>
    <property type="match status" value="1"/>
</dbReference>
<evidence type="ECO:0000256" key="5">
    <source>
        <dbReference type="ARBA" id="ARBA00022982"/>
    </source>
</evidence>
<dbReference type="InterPro" id="IPR010209">
    <property type="entry name" value="Ion_transpt_RnfG/RsxG"/>
</dbReference>
<protein>
    <recommendedName>
        <fullName evidence="6">FMN-binding domain-containing protein</fullName>
    </recommendedName>
</protein>
<evidence type="ECO:0000256" key="2">
    <source>
        <dbReference type="ARBA" id="ARBA00022553"/>
    </source>
</evidence>
<evidence type="ECO:0000313" key="8">
    <source>
        <dbReference type="Proteomes" id="UP000231019"/>
    </source>
</evidence>
<evidence type="ECO:0000256" key="1">
    <source>
        <dbReference type="ARBA" id="ARBA00022448"/>
    </source>
</evidence>
<evidence type="ECO:0000313" key="7">
    <source>
        <dbReference type="EMBL" id="PIW16254.1"/>
    </source>
</evidence>
<dbReference type="PANTHER" id="PTHR36118:SF1">
    <property type="entry name" value="ION-TRANSLOCATING OXIDOREDUCTASE COMPLEX SUBUNIT G"/>
    <property type="match status" value="1"/>
</dbReference>
<keyword evidence="1" id="KW-0813">Transport</keyword>